<dbReference type="EMBL" id="JBICBT010001408">
    <property type="protein sequence ID" value="KAL3068465.1"/>
    <property type="molecule type" value="Genomic_DNA"/>
</dbReference>
<evidence type="ECO:0000256" key="4">
    <source>
        <dbReference type="ARBA" id="ARBA00023136"/>
    </source>
</evidence>
<keyword evidence="4 6" id="KW-0472">Membrane</keyword>
<comment type="subcellular location">
    <subcellularLocation>
        <location evidence="1">Membrane</location>
    </subcellularLocation>
</comment>
<dbReference type="Proteomes" id="UP001620626">
    <property type="component" value="Unassembled WGS sequence"/>
</dbReference>
<keyword evidence="2 6" id="KW-0812">Transmembrane</keyword>
<evidence type="ECO:0000313" key="8">
    <source>
        <dbReference type="EMBL" id="KAL3068465.1"/>
    </source>
</evidence>
<sequence>MAPTLENVSQITILPIGDGDCHDECLYFVVDIGRAVPLEYGLPLYGFLMPILVLITTAINSFIVVVLSQRHLRTPTNFVLLAMAVADLLTGLSSIPWFIYYYTLHGFEKDQTDEGLPAFWCRVYPLFSQIIPTIWHTSAIWLSVFLAVQRYVYVCVPSQVHRICTPCRTRRAVATIIMCSVLTELPELFGKYMERVHIAPGRTMCLLRYSAWVRHGVGVNAFFALHYWFRVALVHALPCALLLIFTIVLIRTIRRAEQRRRSWATGDAGGEPNGTTALRDGPKGGEKGSKSARFISSARSANLLGLKRTNSWSGTASSNGDGAANGSAAGAAPTFAAGIGGGAGGGGRTLMATSKMLTAICTVFLLLELPAAFIFTLHLLLATDFVPNTPHAYRVLNVTLIIRNLLIVFTSPLQFFIYCSMSEQFRLTVRQLFSSRLLFVAQAQPNTLHGGKRYSLVLVDVELIRRQQQQLLLTRKRNLSLQQRRVSASCAAGKTQPQPKRSIAAAIAVSGAASAFLLTGGSAAEKQRKRFALAGISVPIIAAPPPPSNGILPKTSSTSITCANNNNNFHICPTFLTVSPPPPGPVSCCPFVCSSVGSIPHLISRVPSSTTLIRFPLPHGPFVCRPSNFIAPKKGTHKAAQGISPGPFSSLCAHLCCAFAISIICALRSTPNPQILQINNTIITATGKSPRGKNWRHFCQRQ</sequence>
<dbReference type="PANTHER" id="PTHR47023">
    <property type="entry name" value="SEX PEPTIDE RECEPTOR"/>
    <property type="match status" value="1"/>
</dbReference>
<dbReference type="SUPFAM" id="SSF81321">
    <property type="entry name" value="Family A G protein-coupled receptor-like"/>
    <property type="match status" value="1"/>
</dbReference>
<evidence type="ECO:0000313" key="9">
    <source>
        <dbReference type="Proteomes" id="UP001620626"/>
    </source>
</evidence>
<dbReference type="GO" id="GO:0016020">
    <property type="term" value="C:membrane"/>
    <property type="evidence" value="ECO:0007669"/>
    <property type="project" value="UniProtKB-SubCell"/>
</dbReference>
<keyword evidence="9" id="KW-1185">Reference proteome</keyword>
<feature type="transmembrane region" description="Helical" evidence="6">
    <location>
        <begin position="401"/>
        <end position="421"/>
    </location>
</feature>
<dbReference type="AlphaFoldDB" id="A0ABD2HSZ5"/>
<evidence type="ECO:0000256" key="2">
    <source>
        <dbReference type="ARBA" id="ARBA00022692"/>
    </source>
</evidence>
<feature type="domain" description="G-protein coupled receptors family 1 profile" evidence="7">
    <location>
        <begin position="59"/>
        <end position="418"/>
    </location>
</feature>
<gene>
    <name evidence="8" type="ORF">niasHT_030756</name>
</gene>
<dbReference type="InterPro" id="IPR017452">
    <property type="entry name" value="GPCR_Rhodpsn_7TM"/>
</dbReference>
<proteinExistence type="predicted"/>
<dbReference type="CDD" id="cd14978">
    <property type="entry name" value="7tmA_FMRFamide_R-like"/>
    <property type="match status" value="1"/>
</dbReference>
<evidence type="ECO:0000256" key="1">
    <source>
        <dbReference type="ARBA" id="ARBA00004370"/>
    </source>
</evidence>
<dbReference type="InterPro" id="IPR053071">
    <property type="entry name" value="GPCR1-related_rcpt"/>
</dbReference>
<feature type="region of interest" description="Disordered" evidence="5">
    <location>
        <begin position="261"/>
        <end position="291"/>
    </location>
</feature>
<feature type="transmembrane region" description="Helical" evidence="6">
    <location>
        <begin position="235"/>
        <end position="253"/>
    </location>
</feature>
<evidence type="ECO:0000256" key="3">
    <source>
        <dbReference type="ARBA" id="ARBA00022989"/>
    </source>
</evidence>
<protein>
    <recommendedName>
        <fullName evidence="7">G-protein coupled receptors family 1 profile domain-containing protein</fullName>
    </recommendedName>
</protein>
<feature type="transmembrane region" description="Helical" evidence="6">
    <location>
        <begin position="79"/>
        <end position="103"/>
    </location>
</feature>
<name>A0ABD2HSZ5_9BILA</name>
<feature type="compositionally biased region" description="Basic and acidic residues" evidence="5">
    <location>
        <begin position="280"/>
        <end position="289"/>
    </location>
</feature>
<feature type="transmembrane region" description="Helical" evidence="6">
    <location>
        <begin position="123"/>
        <end position="148"/>
    </location>
</feature>
<evidence type="ECO:0000256" key="6">
    <source>
        <dbReference type="SAM" id="Phobius"/>
    </source>
</evidence>
<evidence type="ECO:0000259" key="7">
    <source>
        <dbReference type="PROSITE" id="PS50262"/>
    </source>
</evidence>
<keyword evidence="3 6" id="KW-1133">Transmembrane helix</keyword>
<dbReference type="PRINTS" id="PR00237">
    <property type="entry name" value="GPCRRHODOPSN"/>
</dbReference>
<dbReference type="PROSITE" id="PS50262">
    <property type="entry name" value="G_PROTEIN_RECEP_F1_2"/>
    <property type="match status" value="1"/>
</dbReference>
<organism evidence="8 9">
    <name type="scientific">Heterodera trifolii</name>
    <dbReference type="NCBI Taxonomy" id="157864"/>
    <lineage>
        <taxon>Eukaryota</taxon>
        <taxon>Metazoa</taxon>
        <taxon>Ecdysozoa</taxon>
        <taxon>Nematoda</taxon>
        <taxon>Chromadorea</taxon>
        <taxon>Rhabditida</taxon>
        <taxon>Tylenchina</taxon>
        <taxon>Tylenchomorpha</taxon>
        <taxon>Tylenchoidea</taxon>
        <taxon>Heteroderidae</taxon>
        <taxon>Heteroderinae</taxon>
        <taxon>Heterodera</taxon>
    </lineage>
</organism>
<dbReference type="PANTHER" id="PTHR47023:SF1">
    <property type="entry name" value="SEX PEPTIDE RECEPTOR"/>
    <property type="match status" value="1"/>
</dbReference>
<comment type="caution">
    <text evidence="8">The sequence shown here is derived from an EMBL/GenBank/DDBJ whole genome shotgun (WGS) entry which is preliminary data.</text>
</comment>
<feature type="transmembrane region" description="Helical" evidence="6">
    <location>
        <begin position="357"/>
        <end position="381"/>
    </location>
</feature>
<dbReference type="Pfam" id="PF00001">
    <property type="entry name" value="7tm_1"/>
    <property type="match status" value="1"/>
</dbReference>
<accession>A0ABD2HSZ5</accession>
<reference evidence="8 9" key="1">
    <citation type="submission" date="2024-10" db="EMBL/GenBank/DDBJ databases">
        <authorList>
            <person name="Kim D."/>
        </authorList>
    </citation>
    <scope>NUCLEOTIDE SEQUENCE [LARGE SCALE GENOMIC DNA]</scope>
    <source>
        <strain evidence="8">BH-2024</strain>
    </source>
</reference>
<feature type="transmembrane region" description="Helical" evidence="6">
    <location>
        <begin position="44"/>
        <end position="67"/>
    </location>
</feature>
<dbReference type="Gene3D" id="1.20.1070.10">
    <property type="entry name" value="Rhodopsin 7-helix transmembrane proteins"/>
    <property type="match status" value="1"/>
</dbReference>
<evidence type="ECO:0000256" key="5">
    <source>
        <dbReference type="SAM" id="MobiDB-lite"/>
    </source>
</evidence>
<feature type="transmembrane region" description="Helical" evidence="6">
    <location>
        <begin position="211"/>
        <end position="229"/>
    </location>
</feature>
<feature type="transmembrane region" description="Helical" evidence="6">
    <location>
        <begin position="503"/>
        <end position="524"/>
    </location>
</feature>
<dbReference type="InterPro" id="IPR000276">
    <property type="entry name" value="GPCR_Rhodpsn"/>
</dbReference>